<gene>
    <name evidence="3" type="ORF">SAMN02910265_02977</name>
</gene>
<dbReference type="Pfam" id="PF08757">
    <property type="entry name" value="CotH"/>
    <property type="match status" value="1"/>
</dbReference>
<dbReference type="InterPro" id="IPR014867">
    <property type="entry name" value="Spore_coat_CotH_CotH2/3/7"/>
</dbReference>
<evidence type="ECO:0000259" key="2">
    <source>
        <dbReference type="PROSITE" id="PS51841"/>
    </source>
</evidence>
<dbReference type="SUPFAM" id="SSF74853">
    <property type="entry name" value="Lamin A/C globular tail domain"/>
    <property type="match status" value="1"/>
</dbReference>
<dbReference type="RefSeq" id="WP_074718798.1">
    <property type="nucleotide sequence ID" value="NZ_FNWV01000016.1"/>
</dbReference>
<dbReference type="Pfam" id="PF13287">
    <property type="entry name" value="Fn3_assoc"/>
    <property type="match status" value="1"/>
</dbReference>
<accession>A0A1H6L6J7</accession>
<dbReference type="SUPFAM" id="SSF49785">
    <property type="entry name" value="Galactose-binding domain-like"/>
    <property type="match status" value="1"/>
</dbReference>
<dbReference type="Gene3D" id="2.60.40.1260">
    <property type="entry name" value="Lamin Tail domain"/>
    <property type="match status" value="1"/>
</dbReference>
<evidence type="ECO:0000256" key="1">
    <source>
        <dbReference type="SAM" id="SignalP"/>
    </source>
</evidence>
<dbReference type="Proteomes" id="UP000183190">
    <property type="component" value="Unassembled WGS sequence"/>
</dbReference>
<organism evidence="3 4">
    <name type="scientific">Ruminococcus flavefaciens</name>
    <dbReference type="NCBI Taxonomy" id="1265"/>
    <lineage>
        <taxon>Bacteria</taxon>
        <taxon>Bacillati</taxon>
        <taxon>Bacillota</taxon>
        <taxon>Clostridia</taxon>
        <taxon>Eubacteriales</taxon>
        <taxon>Oscillospiraceae</taxon>
        <taxon>Ruminococcus</taxon>
    </lineage>
</organism>
<dbReference type="InterPro" id="IPR036415">
    <property type="entry name" value="Lamin_tail_dom_sf"/>
</dbReference>
<feature type="chain" id="PRO_5038858933" evidence="1">
    <location>
        <begin position="20"/>
        <end position="931"/>
    </location>
</feature>
<name>A0A1H6L6J7_RUMFL</name>
<dbReference type="InterPro" id="IPR001322">
    <property type="entry name" value="Lamin_tail_dom"/>
</dbReference>
<dbReference type="InterPro" id="IPR008979">
    <property type="entry name" value="Galactose-bd-like_sf"/>
</dbReference>
<dbReference type="AlphaFoldDB" id="A0A1H6L6J7"/>
<evidence type="ECO:0000313" key="3">
    <source>
        <dbReference type="EMBL" id="SEH83947.1"/>
    </source>
</evidence>
<dbReference type="Gene3D" id="2.60.120.260">
    <property type="entry name" value="Galactose-binding domain-like"/>
    <property type="match status" value="1"/>
</dbReference>
<keyword evidence="1" id="KW-0732">Signal</keyword>
<dbReference type="OrthoDB" id="9806464at2"/>
<reference evidence="3 4" key="1">
    <citation type="submission" date="2016-10" db="EMBL/GenBank/DDBJ databases">
        <authorList>
            <person name="de Groot N.N."/>
        </authorList>
    </citation>
    <scope>NUCLEOTIDE SEQUENCE [LARGE SCALE GENOMIC DNA]</scope>
    <source>
        <strain evidence="3 4">YAD2003</strain>
    </source>
</reference>
<proteinExistence type="predicted"/>
<dbReference type="EMBL" id="FNWV01000016">
    <property type="protein sequence ID" value="SEH83947.1"/>
    <property type="molecule type" value="Genomic_DNA"/>
</dbReference>
<dbReference type="Pfam" id="PF00932">
    <property type="entry name" value="LTD"/>
    <property type="match status" value="1"/>
</dbReference>
<dbReference type="PROSITE" id="PS51841">
    <property type="entry name" value="LTD"/>
    <property type="match status" value="1"/>
</dbReference>
<dbReference type="InterPro" id="IPR026876">
    <property type="entry name" value="Fn3_assoc_repeat"/>
</dbReference>
<feature type="domain" description="LTD" evidence="2">
    <location>
        <begin position="103"/>
        <end position="230"/>
    </location>
</feature>
<protein>
    <submittedName>
        <fullName evidence="3">Lamin Tail Domain</fullName>
    </submittedName>
</protein>
<evidence type="ECO:0000313" key="4">
    <source>
        <dbReference type="Proteomes" id="UP000183190"/>
    </source>
</evidence>
<sequence>MKHNKLLSGLIALFLTASAVPYQGTAVHDGTKYASHRGADKFTLTAAAADNCQIFREQDLKNFQNYLLGKNTDENLDGKQYDLNNDGVWDVFDLCQMRKKVVSHQQSGISELYINEVCSTNKKSIKAADGTSPDWIELYNAGDNVCDLSGIGVSDGDKNRYKFTFPQGTTLGVGKYIIIFCDDTDSATGELHAAFKISATGETIYLTSPDGTELDKLELPELDTDVTFGRTPDGSDSLALLKPTPGASNSSAEVVYRVEKPVFSSEGGFYDSTFDLAISGSSGSTVLYTLDGSDPRTSGSAKQYQGSISIRNNTNDTNQLASIRDISLRGYEPPNFAVDKGMVVRAVCRDSNGLYSDVATNSYFVGKNASYYNDMKVLSISTDSSNFFDKEKGIYMIGDQYYRWKNSGSFDPNLDVGSNENPTNYNSEGKEWERPCNIQVFEQGKLKFTEDVGVRIAGNWSAAFPQKSMTFYARRDYGANKMQYDFFEGGATDIDGAKIKEYKKVTIRNGGNAYDNCRFRDDLNQSLAEGLSLGKQAKQDYIVFLDGEFWGTYSMQEKLDENYLESHYHVDSDRITTVKNGYEYSGLDSAYQDFKQFWNWAMSANMSDPSNYKRVCDTLDINGLIDFIAFENYIANWDCIINSNNWMIWRSDENDSSNPYMDGKWRFLLFDTEYSSGYDGQCSFRRDCFKNMDKSGKITSISSLFNKLMNNNEFKQQFYSRYKEIMNDNFDNSKVSAKIDSYAAATKDAVNDTFRRFGISSNYDSCIKMIRNFYKNRAKYAEHHLNLLYGINDNWQDDPNMIDQFGWSVWMNDGVGSIEYNDDGSITVNVSKTGQYAQVSSSTVSLQAGKTYRMTYKISTSQNINTYTMFQQGYGEYKSYSYHEHTFTPNVQTITDTVTMTQSDDNVKFLIGLDKGTGIYRISDFSLICIN</sequence>
<feature type="signal peptide" evidence="1">
    <location>
        <begin position="1"/>
        <end position="19"/>
    </location>
</feature>